<keyword evidence="7 14" id="KW-0547">Nucleotide-binding</keyword>
<feature type="transmembrane region" description="Helical" evidence="16">
    <location>
        <begin position="285"/>
        <end position="306"/>
    </location>
</feature>
<dbReference type="AlphaFoldDB" id="A0A0G2ZC25"/>
<evidence type="ECO:0000256" key="2">
    <source>
        <dbReference type="ARBA" id="ARBA00022448"/>
    </source>
</evidence>
<dbReference type="PRINTS" id="PR00326">
    <property type="entry name" value="GTP1OBG"/>
</dbReference>
<dbReference type="SUPFAM" id="SSF52540">
    <property type="entry name" value="P-loop containing nucleoside triphosphate hydrolases"/>
    <property type="match status" value="1"/>
</dbReference>
<dbReference type="PROSITE" id="PS51711">
    <property type="entry name" value="G_FEOB"/>
    <property type="match status" value="1"/>
</dbReference>
<keyword evidence="3" id="KW-1003">Cell membrane</keyword>
<evidence type="ECO:0000256" key="5">
    <source>
        <dbReference type="ARBA" id="ARBA00022519"/>
    </source>
</evidence>
<evidence type="ECO:0000256" key="16">
    <source>
        <dbReference type="RuleBase" id="RU362098"/>
    </source>
</evidence>
<sequence>MSSSCNHSKVKEVTTVVPSKYTSVALLGNPNVGKTSLFNALTGARQYVANWPGVTVEKRVGTMFYGDRAFRIIDLPGTYTLGVTSVDEKVARDYLLYESPDLVVVVTDAVNLERSLYLLLQVLELRGNVILAVNSIDEAKKAGIKVDRRELSKHLGIPVVLTSAFTGEGIEELKEAMLKISRSGIHVHYLFPKHIEELILKLSESLKLKSELRNFDVRWLSIKLLERDKEIIELAGIDPGVDYSEDIANARYKFIKELLKDSYRDSKKHYWDFNTAIDHVLTHKYLGILIFFAIMYLVFQVTYSFAEPFTTLIEKGFEVLGTFIDRTISTPWLASLLGDGIIGGVGAVVTFVPSIFILFLALGILEETGYLPRAAFVIDRIMYSMKLSGRSFMSMLLGFGCNVSSIMSTRTISEPQERIITILVSPFVSCSARLPVYIMVSSIFFGKAAGIAIFSLYMLSVLFTFASALLLNKLLFKGKPSPMIMELPRYRKPTMRSLMLYTWNRGKHFLQKAGTIILAASIIIWVLSYFPTGDILTSFASVIGKSLEPLFRPLGFTWQMVTSLIFGAAAKEVVVSTLSTLYGASSLPGNPGLLSLTSQITPSVAFGFLVFILLYFPCFATLAAMKNEAGSWKYVWITVFYGLAIAYLSALITRLIGGVFL</sequence>
<feature type="binding site" evidence="15">
    <location>
        <position position="39"/>
    </location>
    <ligand>
        <name>Mg(2+)</name>
        <dbReference type="ChEBI" id="CHEBI:18420"/>
        <label>2</label>
    </ligand>
</feature>
<keyword evidence="15" id="KW-0460">Magnesium</keyword>
<comment type="subcellular location">
    <subcellularLocation>
        <location evidence="1 16">Cell inner membrane</location>
        <topology evidence="1 16">Multi-pass membrane protein</topology>
    </subcellularLocation>
</comment>
<organism evidence="18 19">
    <name type="scientific">Kosmotoga pacifica</name>
    <dbReference type="NCBI Taxonomy" id="1330330"/>
    <lineage>
        <taxon>Bacteria</taxon>
        <taxon>Thermotogati</taxon>
        <taxon>Thermotogota</taxon>
        <taxon>Thermotogae</taxon>
        <taxon>Kosmotogales</taxon>
        <taxon>Kosmotogaceae</taxon>
        <taxon>Kosmotoga</taxon>
    </lineage>
</organism>
<dbReference type="GO" id="GO:0005886">
    <property type="term" value="C:plasma membrane"/>
    <property type="evidence" value="ECO:0007669"/>
    <property type="project" value="UniProtKB-SubCell"/>
</dbReference>
<evidence type="ECO:0000256" key="7">
    <source>
        <dbReference type="ARBA" id="ARBA00022741"/>
    </source>
</evidence>
<keyword evidence="6 16" id="KW-0812">Transmembrane</keyword>
<feature type="binding site" evidence="15">
    <location>
        <position position="43"/>
    </location>
    <ligand>
        <name>Mg(2+)</name>
        <dbReference type="ChEBI" id="CHEBI:18420"/>
        <label>2</label>
    </ligand>
</feature>
<protein>
    <recommendedName>
        <fullName evidence="13 16">Ferrous iron transport protein B</fullName>
    </recommendedName>
</protein>
<feature type="transmembrane region" description="Helical" evidence="16">
    <location>
        <begin position="600"/>
        <end position="622"/>
    </location>
</feature>
<evidence type="ECO:0000313" key="19">
    <source>
        <dbReference type="Proteomes" id="UP000035159"/>
    </source>
</evidence>
<dbReference type="NCBIfam" id="TIGR00437">
    <property type="entry name" value="feoB"/>
    <property type="match status" value="1"/>
</dbReference>
<comment type="similarity">
    <text evidence="16">Belongs to the TRAFAC class TrmE-Era-EngA-EngB-Septin-like GTPase superfamily. FeoB GTPase (TC 9.A.8) family.</text>
</comment>
<dbReference type="Gene3D" id="1.10.287.1770">
    <property type="match status" value="1"/>
</dbReference>
<evidence type="ECO:0000313" key="18">
    <source>
        <dbReference type="EMBL" id="AKI97631.1"/>
    </source>
</evidence>
<dbReference type="InterPro" id="IPR027417">
    <property type="entry name" value="P-loop_NTPase"/>
</dbReference>
<keyword evidence="8 16" id="KW-1133">Transmembrane helix</keyword>
<dbReference type="InterPro" id="IPR011642">
    <property type="entry name" value="Gate_dom"/>
</dbReference>
<evidence type="ECO:0000259" key="17">
    <source>
        <dbReference type="PROSITE" id="PS51711"/>
    </source>
</evidence>
<feature type="transmembrane region" description="Helical" evidence="16">
    <location>
        <begin position="341"/>
        <end position="366"/>
    </location>
</feature>
<evidence type="ECO:0000256" key="3">
    <source>
        <dbReference type="ARBA" id="ARBA00022475"/>
    </source>
</evidence>
<evidence type="ECO:0000256" key="1">
    <source>
        <dbReference type="ARBA" id="ARBA00004429"/>
    </source>
</evidence>
<dbReference type="InterPro" id="IPR011640">
    <property type="entry name" value="Fe2_transport_prot_B_C"/>
</dbReference>
<evidence type="ECO:0000256" key="11">
    <source>
        <dbReference type="ARBA" id="ARBA00023134"/>
    </source>
</evidence>
<dbReference type="Proteomes" id="UP000035159">
    <property type="component" value="Chromosome"/>
</dbReference>
<dbReference type="InterPro" id="IPR050860">
    <property type="entry name" value="FeoB_GTPase"/>
</dbReference>
<feature type="transmembrane region" description="Helical" evidence="16">
    <location>
        <begin position="419"/>
        <end position="439"/>
    </location>
</feature>
<keyword evidence="15" id="KW-0479">Metal-binding</keyword>
<dbReference type="OrthoDB" id="9809127at2"/>
<evidence type="ECO:0000256" key="8">
    <source>
        <dbReference type="ARBA" id="ARBA00022989"/>
    </source>
</evidence>
<evidence type="ECO:0000256" key="6">
    <source>
        <dbReference type="ARBA" id="ARBA00022692"/>
    </source>
</evidence>
<dbReference type="PANTHER" id="PTHR43185:SF1">
    <property type="entry name" value="FE(2+) TRANSPORTER FEOB"/>
    <property type="match status" value="1"/>
</dbReference>
<feature type="transmembrane region" description="Helical" evidence="16">
    <location>
        <begin position="387"/>
        <end position="407"/>
    </location>
</feature>
<accession>A0A0G2ZC25</accession>
<evidence type="ECO:0000256" key="14">
    <source>
        <dbReference type="PIRSR" id="PIRSR603373-1"/>
    </source>
</evidence>
<feature type="domain" description="FeoB-type G" evidence="17">
    <location>
        <begin position="21"/>
        <end position="183"/>
    </location>
</feature>
<keyword evidence="2 16" id="KW-0813">Transport</keyword>
<proteinExistence type="inferred from homology"/>
<dbReference type="Pfam" id="PF07664">
    <property type="entry name" value="FeoB_C"/>
    <property type="match status" value="1"/>
</dbReference>
<dbReference type="GO" id="GO:0046872">
    <property type="term" value="F:metal ion binding"/>
    <property type="evidence" value="ECO:0007669"/>
    <property type="project" value="UniProtKB-KW"/>
</dbReference>
<gene>
    <name evidence="18" type="ORF">IX53_07160</name>
</gene>
<keyword evidence="4 16" id="KW-0410">Iron transport</keyword>
<feature type="transmembrane region" description="Helical" evidence="16">
    <location>
        <begin position="634"/>
        <end position="656"/>
    </location>
</feature>
<keyword evidence="10" id="KW-0406">Ion transport</keyword>
<dbReference type="InterPro" id="IPR041069">
    <property type="entry name" value="FeoB_Cyto"/>
</dbReference>
<dbReference type="GO" id="GO:0015093">
    <property type="term" value="F:ferrous iron transmembrane transporter activity"/>
    <property type="evidence" value="ECO:0007669"/>
    <property type="project" value="UniProtKB-UniRule"/>
</dbReference>
<feature type="binding site" evidence="15">
    <location>
        <position position="40"/>
    </location>
    <ligand>
        <name>Mg(2+)</name>
        <dbReference type="ChEBI" id="CHEBI:18420"/>
        <label>2</label>
    </ligand>
</feature>
<dbReference type="FunFam" id="3.40.50.300:FF:000426">
    <property type="entry name" value="Ferrous iron transport protein B"/>
    <property type="match status" value="1"/>
</dbReference>
<feature type="transmembrane region" description="Helical" evidence="16">
    <location>
        <begin position="509"/>
        <end position="530"/>
    </location>
</feature>
<dbReference type="EMBL" id="CP011232">
    <property type="protein sequence ID" value="AKI97631.1"/>
    <property type="molecule type" value="Genomic_DNA"/>
</dbReference>
<dbReference type="STRING" id="1330330.IX53_07160"/>
<dbReference type="PANTHER" id="PTHR43185">
    <property type="entry name" value="FERROUS IRON TRANSPORT PROTEIN B"/>
    <property type="match status" value="1"/>
</dbReference>
<keyword evidence="19" id="KW-1185">Reference proteome</keyword>
<dbReference type="InterPro" id="IPR030389">
    <property type="entry name" value="G_FEOB_dom"/>
</dbReference>
<dbReference type="CDD" id="cd01879">
    <property type="entry name" value="FeoB"/>
    <property type="match status" value="1"/>
</dbReference>
<dbReference type="InterPro" id="IPR003373">
    <property type="entry name" value="Fe2_transport_prot-B"/>
</dbReference>
<dbReference type="RefSeq" id="WP_047754766.1">
    <property type="nucleotide sequence ID" value="NZ_CAJUHA010000017.1"/>
</dbReference>
<feature type="binding site" evidence="14">
    <location>
        <begin position="28"/>
        <end position="35"/>
    </location>
    <ligand>
        <name>GTP</name>
        <dbReference type="ChEBI" id="CHEBI:37565"/>
        <label>1</label>
    </ligand>
</feature>
<dbReference type="Pfam" id="PF17910">
    <property type="entry name" value="FeoB_Cyto"/>
    <property type="match status" value="1"/>
</dbReference>
<keyword evidence="5" id="KW-0997">Cell inner membrane</keyword>
<evidence type="ECO:0000256" key="4">
    <source>
        <dbReference type="ARBA" id="ARBA00022496"/>
    </source>
</evidence>
<evidence type="ECO:0000256" key="13">
    <source>
        <dbReference type="NCBIfam" id="TIGR00437"/>
    </source>
</evidence>
<evidence type="ECO:0000256" key="10">
    <source>
        <dbReference type="ARBA" id="ARBA00023065"/>
    </source>
</evidence>
<dbReference type="PATRIC" id="fig|1330330.3.peg.1448"/>
<reference evidence="18 19" key="1">
    <citation type="submission" date="2015-04" db="EMBL/GenBank/DDBJ databases">
        <title>Complete Genome Sequence of Kosmotoga pacifica SLHLJ1.</title>
        <authorList>
            <person name="Jiang L.J."/>
            <person name="Shao Z.Z."/>
            <person name="Jebbar M."/>
        </authorList>
    </citation>
    <scope>NUCLEOTIDE SEQUENCE [LARGE SCALE GENOMIC DNA]</scope>
    <source>
        <strain evidence="18 19">SLHLJ1</strain>
    </source>
</reference>
<keyword evidence="11 14" id="KW-0342">GTP-binding</keyword>
<feature type="binding site" evidence="14">
    <location>
        <begin position="134"/>
        <end position="137"/>
    </location>
    <ligand>
        <name>GTP</name>
        <dbReference type="ChEBI" id="CHEBI:37565"/>
        <label>1</label>
    </ligand>
</feature>
<dbReference type="Gene3D" id="3.40.50.300">
    <property type="entry name" value="P-loop containing nucleotide triphosphate hydrolases"/>
    <property type="match status" value="1"/>
</dbReference>
<dbReference type="KEGG" id="kpf:IX53_07160"/>
<feature type="transmembrane region" description="Helical" evidence="16">
    <location>
        <begin position="451"/>
        <end position="471"/>
    </location>
</feature>
<keyword evidence="9 16" id="KW-0408">Iron</keyword>
<feature type="binding site" evidence="15">
    <location>
        <position position="42"/>
    </location>
    <ligand>
        <name>Mg(2+)</name>
        <dbReference type="ChEBI" id="CHEBI:18420"/>
        <label>2</label>
    </ligand>
</feature>
<dbReference type="GO" id="GO:0005525">
    <property type="term" value="F:GTP binding"/>
    <property type="evidence" value="ECO:0007669"/>
    <property type="project" value="UniProtKB-KW"/>
</dbReference>
<feature type="binding site" evidence="14">
    <location>
        <begin position="74"/>
        <end position="77"/>
    </location>
    <ligand>
        <name>GTP</name>
        <dbReference type="ChEBI" id="CHEBI:37565"/>
        <label>1</label>
    </ligand>
</feature>
<dbReference type="InterPro" id="IPR006073">
    <property type="entry name" value="GTP-bd"/>
</dbReference>
<comment type="function">
    <text evidence="16">Probable transporter of a GTP-driven Fe(2+) uptake system.</text>
</comment>
<evidence type="ECO:0000256" key="9">
    <source>
        <dbReference type="ARBA" id="ARBA00023004"/>
    </source>
</evidence>
<evidence type="ECO:0000256" key="12">
    <source>
        <dbReference type="ARBA" id="ARBA00023136"/>
    </source>
</evidence>
<keyword evidence="12 16" id="KW-0472">Membrane</keyword>
<name>A0A0G2ZC25_9BACT</name>
<dbReference type="Pfam" id="PF02421">
    <property type="entry name" value="FeoB_N"/>
    <property type="match status" value="1"/>
</dbReference>
<feature type="binding site" evidence="14">
    <location>
        <begin position="53"/>
        <end position="57"/>
    </location>
    <ligand>
        <name>GTP</name>
        <dbReference type="ChEBI" id="CHEBI:37565"/>
        <label>1</label>
    </ligand>
</feature>
<dbReference type="Pfam" id="PF07670">
    <property type="entry name" value="Gate"/>
    <property type="match status" value="2"/>
</dbReference>
<evidence type="ECO:0000256" key="15">
    <source>
        <dbReference type="PIRSR" id="PIRSR603373-2"/>
    </source>
</evidence>